<dbReference type="EMBL" id="PDCN02000004">
    <property type="protein sequence ID" value="PIB76541.1"/>
    <property type="molecule type" value="Genomic_DNA"/>
</dbReference>
<protein>
    <submittedName>
        <fullName evidence="1">DUF385 domain-containing protein</fullName>
    </submittedName>
</protein>
<proteinExistence type="predicted"/>
<dbReference type="SUPFAM" id="SSF50475">
    <property type="entry name" value="FMN-binding split barrel"/>
    <property type="match status" value="1"/>
</dbReference>
<accession>A0A2G5PDX5</accession>
<organism evidence="1 2">
    <name type="scientific">Mycolicibacterium brumae</name>
    <dbReference type="NCBI Taxonomy" id="85968"/>
    <lineage>
        <taxon>Bacteria</taxon>
        <taxon>Bacillati</taxon>
        <taxon>Actinomycetota</taxon>
        <taxon>Actinomycetes</taxon>
        <taxon>Mycobacteriales</taxon>
        <taxon>Mycobacteriaceae</taxon>
        <taxon>Mycolicibacterium</taxon>
    </lineage>
</organism>
<gene>
    <name evidence="1" type="ORF">CQY22_005360</name>
</gene>
<evidence type="ECO:0000313" key="1">
    <source>
        <dbReference type="EMBL" id="PIB76541.1"/>
    </source>
</evidence>
<comment type="caution">
    <text evidence="1">The sequence shown here is derived from an EMBL/GenBank/DDBJ whole genome shotgun (WGS) entry which is preliminary data.</text>
</comment>
<evidence type="ECO:0000313" key="2">
    <source>
        <dbReference type="Proteomes" id="UP000230551"/>
    </source>
</evidence>
<dbReference type="Pfam" id="PF04075">
    <property type="entry name" value="F420H2_quin_red"/>
    <property type="match status" value="1"/>
</dbReference>
<name>A0A2G5PDX5_9MYCO</name>
<keyword evidence="2" id="KW-1185">Reference proteome</keyword>
<dbReference type="OrthoDB" id="3296989at2"/>
<reference evidence="1 2" key="1">
    <citation type="journal article" date="2017" name="Infect. Genet. Evol.">
        <title>The new phylogeny of the genus Mycobacterium: The old and the news.</title>
        <authorList>
            <person name="Tortoli E."/>
            <person name="Fedrizzi T."/>
            <person name="Meehan C.J."/>
            <person name="Trovato A."/>
            <person name="Grottola A."/>
            <person name="Giacobazzi E."/>
            <person name="Serpini G.F."/>
            <person name="Tagliazucchi S."/>
            <person name="Fabio A."/>
            <person name="Bettua C."/>
            <person name="Bertorelli R."/>
            <person name="Frascaro F."/>
            <person name="De Sanctis V."/>
            <person name="Pecorari M."/>
            <person name="Jousson O."/>
            <person name="Segata N."/>
            <person name="Cirillo D.M."/>
        </authorList>
    </citation>
    <scope>NUCLEOTIDE SEQUENCE [LARGE SCALE GENOMIC DNA]</scope>
    <source>
        <strain evidence="1 2">CIP1034565</strain>
    </source>
</reference>
<dbReference type="Gene3D" id="2.30.110.10">
    <property type="entry name" value="Electron Transport, Fmn-binding Protein, Chain A"/>
    <property type="match status" value="1"/>
</dbReference>
<sequence length="149" mass="16374">MPPSSERYRRRVNRFNRLVLALQRAGVGLGRVQILTTIGQRTGQPRSIPVGVVLIDGQRYLIQAYPNAAWVANARKTPTATLAHGRRSTNIRLVEMPVEERRPLLARHLQGSPPRVGKLLVTTGLVDDPSPDAIAAAADRIAVFRVETA</sequence>
<dbReference type="InterPro" id="IPR012349">
    <property type="entry name" value="Split_barrel_FMN-bd"/>
</dbReference>
<dbReference type="GO" id="GO:0016491">
    <property type="term" value="F:oxidoreductase activity"/>
    <property type="evidence" value="ECO:0007669"/>
    <property type="project" value="InterPro"/>
</dbReference>
<dbReference type="AlphaFoldDB" id="A0A2G5PDX5"/>
<dbReference type="Proteomes" id="UP000230551">
    <property type="component" value="Unassembled WGS sequence"/>
</dbReference>
<dbReference type="STRING" id="85968.GCA_900073015_03189"/>
<dbReference type="InterPro" id="IPR004378">
    <property type="entry name" value="F420H2_quin_Rdtase"/>
</dbReference>